<dbReference type="EMBL" id="KN822722">
    <property type="protein sequence ID" value="KIM50094.1"/>
    <property type="molecule type" value="Genomic_DNA"/>
</dbReference>
<feature type="compositionally biased region" description="Basic and acidic residues" evidence="1">
    <location>
        <begin position="42"/>
        <end position="51"/>
    </location>
</feature>
<reference evidence="2 3" key="1">
    <citation type="submission" date="2014-04" db="EMBL/GenBank/DDBJ databases">
        <authorList>
            <consortium name="DOE Joint Genome Institute"/>
            <person name="Kuo A."/>
            <person name="Kohler A."/>
            <person name="Nagy L.G."/>
            <person name="Floudas D."/>
            <person name="Copeland A."/>
            <person name="Barry K.W."/>
            <person name="Cichocki N."/>
            <person name="Veneault-Fourrey C."/>
            <person name="LaButti K."/>
            <person name="Lindquist E.A."/>
            <person name="Lipzen A."/>
            <person name="Lundell T."/>
            <person name="Morin E."/>
            <person name="Murat C."/>
            <person name="Sun H."/>
            <person name="Tunlid A."/>
            <person name="Henrissat B."/>
            <person name="Grigoriev I.V."/>
            <person name="Hibbett D.S."/>
            <person name="Martin F."/>
            <person name="Nordberg H.P."/>
            <person name="Cantor M.N."/>
            <person name="Hua S.X."/>
        </authorList>
    </citation>
    <scope>NUCLEOTIDE SEQUENCE [LARGE SCALE GENOMIC DNA]</scope>
    <source>
        <strain evidence="2 3">Foug A</strain>
    </source>
</reference>
<evidence type="ECO:0000313" key="3">
    <source>
        <dbReference type="Proteomes" id="UP000053989"/>
    </source>
</evidence>
<proteinExistence type="predicted"/>
<feature type="compositionally biased region" description="Basic residues" evidence="1">
    <location>
        <begin position="52"/>
        <end position="65"/>
    </location>
</feature>
<name>A0A0C3D131_9AGAM</name>
<dbReference type="AlphaFoldDB" id="A0A0C3D131"/>
<gene>
    <name evidence="2" type="ORF">SCLCIDRAFT_34664</name>
</gene>
<feature type="compositionally biased region" description="Basic and acidic residues" evidence="1">
    <location>
        <begin position="66"/>
        <end position="76"/>
    </location>
</feature>
<reference evidence="3" key="2">
    <citation type="submission" date="2015-01" db="EMBL/GenBank/DDBJ databases">
        <title>Evolutionary Origins and Diversification of the Mycorrhizal Mutualists.</title>
        <authorList>
            <consortium name="DOE Joint Genome Institute"/>
            <consortium name="Mycorrhizal Genomics Consortium"/>
            <person name="Kohler A."/>
            <person name="Kuo A."/>
            <person name="Nagy L.G."/>
            <person name="Floudas D."/>
            <person name="Copeland A."/>
            <person name="Barry K.W."/>
            <person name="Cichocki N."/>
            <person name="Veneault-Fourrey C."/>
            <person name="LaButti K."/>
            <person name="Lindquist E.A."/>
            <person name="Lipzen A."/>
            <person name="Lundell T."/>
            <person name="Morin E."/>
            <person name="Murat C."/>
            <person name="Riley R."/>
            <person name="Ohm R."/>
            <person name="Sun H."/>
            <person name="Tunlid A."/>
            <person name="Henrissat B."/>
            <person name="Grigoriev I.V."/>
            <person name="Hibbett D.S."/>
            <person name="Martin F."/>
        </authorList>
    </citation>
    <scope>NUCLEOTIDE SEQUENCE [LARGE SCALE GENOMIC DNA]</scope>
    <source>
        <strain evidence="3">Foug A</strain>
    </source>
</reference>
<organism evidence="2 3">
    <name type="scientific">Scleroderma citrinum Foug A</name>
    <dbReference type="NCBI Taxonomy" id="1036808"/>
    <lineage>
        <taxon>Eukaryota</taxon>
        <taxon>Fungi</taxon>
        <taxon>Dikarya</taxon>
        <taxon>Basidiomycota</taxon>
        <taxon>Agaricomycotina</taxon>
        <taxon>Agaricomycetes</taxon>
        <taxon>Agaricomycetidae</taxon>
        <taxon>Boletales</taxon>
        <taxon>Sclerodermatineae</taxon>
        <taxon>Sclerodermataceae</taxon>
        <taxon>Scleroderma</taxon>
    </lineage>
</organism>
<dbReference type="Proteomes" id="UP000053989">
    <property type="component" value="Unassembled WGS sequence"/>
</dbReference>
<keyword evidence="3" id="KW-1185">Reference proteome</keyword>
<feature type="region of interest" description="Disordered" evidence="1">
    <location>
        <begin position="42"/>
        <end position="85"/>
    </location>
</feature>
<dbReference type="InParanoid" id="A0A0C3D131"/>
<protein>
    <submittedName>
        <fullName evidence="2">Uncharacterized protein</fullName>
    </submittedName>
</protein>
<accession>A0A0C3D131</accession>
<dbReference type="HOGENOM" id="CLU_2086222_0_0_1"/>
<evidence type="ECO:0000256" key="1">
    <source>
        <dbReference type="SAM" id="MobiDB-lite"/>
    </source>
</evidence>
<sequence>MQKQRTKAEKAVDDKCLKDTKAAKEEAAKQGVEHLALMEMEAEAKANDAKASKPKPHPRPQKWLKKMADGIDKETNNKGSSECKPSQLWMTMKEAIKDCKTQKRTLKREDTVIIPKG</sequence>
<evidence type="ECO:0000313" key="2">
    <source>
        <dbReference type="EMBL" id="KIM50094.1"/>
    </source>
</evidence>